<dbReference type="AlphaFoldDB" id="A0A7J8Q861"/>
<sequence>MRNTMANLWHPFRSRIWERGDTCSNFFMRWILNGWLTGLP</sequence>
<comment type="caution">
    <text evidence="1">The sequence shown here is derived from an EMBL/GenBank/DDBJ whole genome shotgun (WGS) entry which is preliminary data.</text>
</comment>
<dbReference type="EMBL" id="JABEZZ010000010">
    <property type="protein sequence ID" value="MBA0597483.1"/>
    <property type="molecule type" value="Genomic_DNA"/>
</dbReference>
<organism evidence="1 2">
    <name type="scientific">Gossypium raimondii</name>
    <name type="common">Peruvian cotton</name>
    <name type="synonym">Gossypium klotzschianum subsp. raimondii</name>
    <dbReference type="NCBI Taxonomy" id="29730"/>
    <lineage>
        <taxon>Eukaryota</taxon>
        <taxon>Viridiplantae</taxon>
        <taxon>Streptophyta</taxon>
        <taxon>Embryophyta</taxon>
        <taxon>Tracheophyta</taxon>
        <taxon>Spermatophyta</taxon>
        <taxon>Magnoliopsida</taxon>
        <taxon>eudicotyledons</taxon>
        <taxon>Gunneridae</taxon>
        <taxon>Pentapetalae</taxon>
        <taxon>rosids</taxon>
        <taxon>malvids</taxon>
        <taxon>Malvales</taxon>
        <taxon>Malvaceae</taxon>
        <taxon>Malvoideae</taxon>
        <taxon>Gossypium</taxon>
    </lineage>
</organism>
<gene>
    <name evidence="1" type="ORF">Gorai_007287</name>
</gene>
<dbReference type="Proteomes" id="UP000593578">
    <property type="component" value="Unassembled WGS sequence"/>
</dbReference>
<name>A0A7J8Q861_GOSRA</name>
<protein>
    <submittedName>
        <fullName evidence="1">Uncharacterized protein</fullName>
    </submittedName>
</protein>
<proteinExistence type="predicted"/>
<evidence type="ECO:0000313" key="1">
    <source>
        <dbReference type="EMBL" id="MBA0597483.1"/>
    </source>
</evidence>
<accession>A0A7J8Q861</accession>
<evidence type="ECO:0000313" key="2">
    <source>
        <dbReference type="Proteomes" id="UP000593578"/>
    </source>
</evidence>
<reference evidence="1 2" key="1">
    <citation type="journal article" date="2019" name="Genome Biol. Evol.">
        <title>Insights into the evolution of the New World diploid cottons (Gossypium, subgenus Houzingenia) based on genome sequencing.</title>
        <authorList>
            <person name="Grover C.E."/>
            <person name="Arick M.A. 2nd"/>
            <person name="Thrash A."/>
            <person name="Conover J.L."/>
            <person name="Sanders W.S."/>
            <person name="Peterson D.G."/>
            <person name="Frelichowski J.E."/>
            <person name="Scheffler J.A."/>
            <person name="Scheffler B.E."/>
            <person name="Wendel J.F."/>
        </authorList>
    </citation>
    <scope>NUCLEOTIDE SEQUENCE [LARGE SCALE GENOMIC DNA]</scope>
    <source>
        <strain evidence="1">8</strain>
        <tissue evidence="1">Leaf</tissue>
    </source>
</reference>
<feature type="non-terminal residue" evidence="1">
    <location>
        <position position="40"/>
    </location>
</feature>